<evidence type="ECO:0000256" key="1">
    <source>
        <dbReference type="SAM" id="Phobius"/>
    </source>
</evidence>
<dbReference type="AlphaFoldDB" id="A0A0E9X514"/>
<evidence type="ECO:0000313" key="2">
    <source>
        <dbReference type="EMBL" id="JAH97797.1"/>
    </source>
</evidence>
<proteinExistence type="predicted"/>
<accession>A0A0E9X514</accession>
<reference evidence="2" key="1">
    <citation type="submission" date="2014-11" db="EMBL/GenBank/DDBJ databases">
        <authorList>
            <person name="Amaro Gonzalez C."/>
        </authorList>
    </citation>
    <scope>NUCLEOTIDE SEQUENCE</scope>
</reference>
<reference evidence="2" key="2">
    <citation type="journal article" date="2015" name="Fish Shellfish Immunol.">
        <title>Early steps in the European eel (Anguilla anguilla)-Vibrio vulnificus interaction in the gills: Role of the RtxA13 toxin.</title>
        <authorList>
            <person name="Callol A."/>
            <person name="Pajuelo D."/>
            <person name="Ebbesson L."/>
            <person name="Teles M."/>
            <person name="MacKenzie S."/>
            <person name="Amaro C."/>
        </authorList>
    </citation>
    <scope>NUCLEOTIDE SEQUENCE</scope>
</reference>
<organism evidence="2">
    <name type="scientific">Anguilla anguilla</name>
    <name type="common">European freshwater eel</name>
    <name type="synonym">Muraena anguilla</name>
    <dbReference type="NCBI Taxonomy" id="7936"/>
    <lineage>
        <taxon>Eukaryota</taxon>
        <taxon>Metazoa</taxon>
        <taxon>Chordata</taxon>
        <taxon>Craniata</taxon>
        <taxon>Vertebrata</taxon>
        <taxon>Euteleostomi</taxon>
        <taxon>Actinopterygii</taxon>
        <taxon>Neopterygii</taxon>
        <taxon>Teleostei</taxon>
        <taxon>Anguilliformes</taxon>
        <taxon>Anguillidae</taxon>
        <taxon>Anguilla</taxon>
    </lineage>
</organism>
<protein>
    <submittedName>
        <fullName evidence="2">Uncharacterized protein</fullName>
    </submittedName>
</protein>
<sequence length="176" mass="20171">MHNSLTCNTNFMYFCIWTLCFILCCFFTFISMCKMLPSDKSQKLCSQRFQEALCSLHQSSSKNMVQYFQRACDAYFPQALCQPLTDMAISQFPIGSCTSIIIKVLTCIYCSTYPYNSICRIFIYTGGHRLACQCYHFSGIGAGGLLVQWHVTRLSYRHGLSYTQGRGLQHMRSEVI</sequence>
<keyword evidence="1" id="KW-0812">Transmembrane</keyword>
<dbReference type="EMBL" id="GBXM01010780">
    <property type="protein sequence ID" value="JAH97797.1"/>
    <property type="molecule type" value="Transcribed_RNA"/>
</dbReference>
<feature type="transmembrane region" description="Helical" evidence="1">
    <location>
        <begin position="12"/>
        <end position="33"/>
    </location>
</feature>
<keyword evidence="1" id="KW-0472">Membrane</keyword>
<keyword evidence="1" id="KW-1133">Transmembrane helix</keyword>
<name>A0A0E9X514_ANGAN</name>